<dbReference type="FunFam" id="3.30.160.60:FF:000508">
    <property type="entry name" value="Myeloid zinc finger 1"/>
    <property type="match status" value="1"/>
</dbReference>
<reference evidence="13" key="1">
    <citation type="submission" date="2025-08" db="UniProtKB">
        <authorList>
            <consortium name="Ensembl"/>
        </authorList>
    </citation>
    <scope>IDENTIFICATION</scope>
</reference>
<dbReference type="InterPro" id="IPR013087">
    <property type="entry name" value="Znf_C2H2_type"/>
</dbReference>
<keyword evidence="10" id="KW-0539">Nucleus</keyword>
<dbReference type="PANTHER" id="PTHR24381">
    <property type="entry name" value="ZINC FINGER PROTEIN"/>
    <property type="match status" value="1"/>
</dbReference>
<dbReference type="GO" id="GO:0000977">
    <property type="term" value="F:RNA polymerase II transcription regulatory region sequence-specific DNA binding"/>
    <property type="evidence" value="ECO:0007669"/>
    <property type="project" value="TreeGrafter"/>
</dbReference>
<dbReference type="Gene3D" id="3.30.160.60">
    <property type="entry name" value="Classic Zinc Finger"/>
    <property type="match status" value="7"/>
</dbReference>
<dbReference type="GO" id="GO:0005634">
    <property type="term" value="C:nucleus"/>
    <property type="evidence" value="ECO:0007669"/>
    <property type="project" value="UniProtKB-SubCell"/>
</dbReference>
<evidence type="ECO:0000313" key="13">
    <source>
        <dbReference type="Ensembl" id="ENSNMLP00000004074.1"/>
    </source>
</evidence>
<evidence type="ECO:0000256" key="8">
    <source>
        <dbReference type="ARBA" id="ARBA00023125"/>
    </source>
</evidence>
<dbReference type="SUPFAM" id="SSF57667">
    <property type="entry name" value="beta-beta-alpha zinc fingers"/>
    <property type="match status" value="5"/>
</dbReference>
<dbReference type="Proteomes" id="UP000694523">
    <property type="component" value="Unplaced"/>
</dbReference>
<evidence type="ECO:0000256" key="3">
    <source>
        <dbReference type="ARBA" id="ARBA00022723"/>
    </source>
</evidence>
<evidence type="ECO:0000256" key="2">
    <source>
        <dbReference type="ARBA" id="ARBA00006991"/>
    </source>
</evidence>
<feature type="domain" description="C2H2-type" evidence="12">
    <location>
        <begin position="292"/>
        <end position="319"/>
    </location>
</feature>
<dbReference type="Pfam" id="PF00096">
    <property type="entry name" value="zf-C2H2"/>
    <property type="match status" value="7"/>
</dbReference>
<dbReference type="FunFam" id="3.30.160.60:FF:000100">
    <property type="entry name" value="Zinc finger 45-like"/>
    <property type="match status" value="1"/>
</dbReference>
<feature type="domain" description="C2H2-type" evidence="12">
    <location>
        <begin position="320"/>
        <end position="348"/>
    </location>
</feature>
<dbReference type="FunFam" id="3.30.160.60:FF:001049">
    <property type="entry name" value="zinc finger protein 319"/>
    <property type="match status" value="1"/>
</dbReference>
<evidence type="ECO:0000256" key="11">
    <source>
        <dbReference type="PROSITE-ProRule" id="PRU00042"/>
    </source>
</evidence>
<dbReference type="GO" id="GO:0042802">
    <property type="term" value="F:identical protein binding"/>
    <property type="evidence" value="ECO:0007669"/>
    <property type="project" value="UniProtKB-ARBA"/>
</dbReference>
<comment type="similarity">
    <text evidence="2">Belongs to the krueppel C2H2-type zinc-finger protein family.</text>
</comment>
<feature type="domain" description="C2H2-type" evidence="12">
    <location>
        <begin position="265"/>
        <end position="292"/>
    </location>
</feature>
<keyword evidence="6" id="KW-0862">Zinc</keyword>
<protein>
    <recommendedName>
        <fullName evidence="12">C2H2-type domain-containing protein</fullName>
    </recommendedName>
</protein>
<evidence type="ECO:0000256" key="10">
    <source>
        <dbReference type="ARBA" id="ARBA00023242"/>
    </source>
</evidence>
<evidence type="ECO:0000256" key="4">
    <source>
        <dbReference type="ARBA" id="ARBA00022737"/>
    </source>
</evidence>
<feature type="domain" description="C2H2-type" evidence="12">
    <location>
        <begin position="349"/>
        <end position="376"/>
    </location>
</feature>
<keyword evidence="3" id="KW-0479">Metal-binding</keyword>
<dbReference type="FunFam" id="3.30.160.60:FF:000110">
    <property type="entry name" value="Zinc finger protein-like"/>
    <property type="match status" value="2"/>
</dbReference>
<dbReference type="PROSITE" id="PS50157">
    <property type="entry name" value="ZINC_FINGER_C2H2_2"/>
    <property type="match status" value="8"/>
</dbReference>
<feature type="domain" description="C2H2-type" evidence="12">
    <location>
        <begin position="202"/>
        <end position="229"/>
    </location>
</feature>
<organism evidence="13 14">
    <name type="scientific">Neogobius melanostomus</name>
    <name type="common">round goby</name>
    <dbReference type="NCBI Taxonomy" id="47308"/>
    <lineage>
        <taxon>Eukaryota</taxon>
        <taxon>Metazoa</taxon>
        <taxon>Chordata</taxon>
        <taxon>Craniata</taxon>
        <taxon>Vertebrata</taxon>
        <taxon>Euteleostomi</taxon>
        <taxon>Actinopterygii</taxon>
        <taxon>Neopterygii</taxon>
        <taxon>Teleostei</taxon>
        <taxon>Neoteleostei</taxon>
        <taxon>Acanthomorphata</taxon>
        <taxon>Gobiaria</taxon>
        <taxon>Gobiiformes</taxon>
        <taxon>Gobioidei</taxon>
        <taxon>Gobiidae</taxon>
        <taxon>Benthophilinae</taxon>
        <taxon>Neogobiini</taxon>
        <taxon>Neogobius</taxon>
    </lineage>
</organism>
<dbReference type="PROSITE" id="PS00028">
    <property type="entry name" value="ZINC_FINGER_C2H2_1"/>
    <property type="match status" value="6"/>
</dbReference>
<proteinExistence type="inferred from homology"/>
<reference evidence="13" key="2">
    <citation type="submission" date="2025-09" db="UniProtKB">
        <authorList>
            <consortium name="Ensembl"/>
        </authorList>
    </citation>
    <scope>IDENTIFICATION</scope>
</reference>
<keyword evidence="9" id="KW-0804">Transcription</keyword>
<evidence type="ECO:0000256" key="5">
    <source>
        <dbReference type="ARBA" id="ARBA00022771"/>
    </source>
</evidence>
<evidence type="ECO:0000259" key="12">
    <source>
        <dbReference type="PROSITE" id="PS50157"/>
    </source>
</evidence>
<dbReference type="AlphaFoldDB" id="A0A8C6SEP8"/>
<keyword evidence="14" id="KW-1185">Reference proteome</keyword>
<evidence type="ECO:0000256" key="9">
    <source>
        <dbReference type="ARBA" id="ARBA00023163"/>
    </source>
</evidence>
<evidence type="ECO:0000256" key="7">
    <source>
        <dbReference type="ARBA" id="ARBA00023015"/>
    </source>
</evidence>
<dbReference type="Ensembl" id="ENSNMLT00000004675.1">
    <property type="protein sequence ID" value="ENSNMLP00000004074.1"/>
    <property type="gene ID" value="ENSNMLG00000002998.1"/>
</dbReference>
<sequence>MFNDQTLKVLVGQRLSAAAEEIFGLFEEAAVVYKTQICRLEKETERQRRLLNAVYNPQVVLEKEWVDLLTPDQPCASRSEESLHALNIKDEVQQVCIKQEVAAFPITIAEVVGLEQEPFLRRQNAENKGEMWAMERGATGPDRDDECAARASSSKGRMGIQRIDASDAGSKLKLHKCECGRVYASKEDLFRHMKEHIQDKPFRCSICGKSFTQKGAMKVHMRIHTGEKKFQCHFCEKRFTQVSTCNVHMKVHTRAVVGNTTAKPFQCPVCHKCFKIKPYLQAHILVHTEKPFSCPNCPKTFRRKLTLEAHMRAHVGANPCSCTECGVTFKRQSYLINHIHRVHSTEKPLKCTVCNRGFVHPNAFKTHMNSHTGERPFRCALCGKGFTQKGTLKRHMSPSFNLIISFLLL</sequence>
<feature type="domain" description="C2H2-type" evidence="12">
    <location>
        <begin position="230"/>
        <end position="253"/>
    </location>
</feature>
<feature type="domain" description="C2H2-type" evidence="12">
    <location>
        <begin position="175"/>
        <end position="201"/>
    </location>
</feature>
<keyword evidence="7" id="KW-0805">Transcription regulation</keyword>
<accession>A0A8C6SEP8</accession>
<keyword evidence="5 11" id="KW-0863">Zinc-finger</keyword>
<comment type="subcellular location">
    <subcellularLocation>
        <location evidence="1">Nucleus</location>
    </subcellularLocation>
</comment>
<evidence type="ECO:0000256" key="1">
    <source>
        <dbReference type="ARBA" id="ARBA00004123"/>
    </source>
</evidence>
<feature type="domain" description="C2H2-type" evidence="12">
    <location>
        <begin position="377"/>
        <end position="396"/>
    </location>
</feature>
<dbReference type="FunFam" id="3.30.160.60:FF:001156">
    <property type="entry name" value="Zinc finger protein 407"/>
    <property type="match status" value="1"/>
</dbReference>
<dbReference type="InterPro" id="IPR036236">
    <property type="entry name" value="Znf_C2H2_sf"/>
</dbReference>
<name>A0A8C6SEP8_9GOBI</name>
<evidence type="ECO:0000313" key="14">
    <source>
        <dbReference type="Proteomes" id="UP000694523"/>
    </source>
</evidence>
<dbReference type="GO" id="GO:0000981">
    <property type="term" value="F:DNA-binding transcription factor activity, RNA polymerase II-specific"/>
    <property type="evidence" value="ECO:0007669"/>
    <property type="project" value="TreeGrafter"/>
</dbReference>
<keyword evidence="4" id="KW-0677">Repeat</keyword>
<dbReference type="SMART" id="SM00355">
    <property type="entry name" value="ZnF_C2H2"/>
    <property type="match status" value="8"/>
</dbReference>
<dbReference type="GO" id="GO:0008270">
    <property type="term" value="F:zinc ion binding"/>
    <property type="evidence" value="ECO:0007669"/>
    <property type="project" value="UniProtKB-KW"/>
</dbReference>
<evidence type="ECO:0000256" key="6">
    <source>
        <dbReference type="ARBA" id="ARBA00022833"/>
    </source>
</evidence>
<dbReference type="PANTHER" id="PTHR24381:SF393">
    <property type="entry name" value="CHROMATIN-LINKED ADAPTOR FOR MSL PROTEINS, ISOFORM B"/>
    <property type="match status" value="1"/>
</dbReference>
<keyword evidence="8" id="KW-0238">DNA-binding</keyword>